<dbReference type="Proteomes" id="UP000663852">
    <property type="component" value="Unassembled WGS sequence"/>
</dbReference>
<dbReference type="InterPro" id="IPR050122">
    <property type="entry name" value="RTK"/>
</dbReference>
<comment type="caution">
    <text evidence="11">The sequence shown here is derived from an EMBL/GenBank/DDBJ whole genome shotgun (WGS) entry which is preliminary data.</text>
</comment>
<dbReference type="EMBL" id="CAJNOJ010000064">
    <property type="protein sequence ID" value="CAF1008188.1"/>
    <property type="molecule type" value="Genomic_DNA"/>
</dbReference>
<feature type="region of interest" description="Disordered" evidence="9">
    <location>
        <begin position="953"/>
        <end position="973"/>
    </location>
</feature>
<protein>
    <recommendedName>
        <fullName evidence="10">Protein kinase domain-containing protein</fullName>
    </recommendedName>
</protein>
<keyword evidence="2" id="KW-0808">Transferase</keyword>
<keyword evidence="4" id="KW-0418">Kinase</keyword>
<evidence type="ECO:0000256" key="3">
    <source>
        <dbReference type="ARBA" id="ARBA00022741"/>
    </source>
</evidence>
<dbReference type="InterPro" id="IPR000719">
    <property type="entry name" value="Prot_kinase_dom"/>
</dbReference>
<dbReference type="PROSITE" id="PS00109">
    <property type="entry name" value="PROTEIN_KINASE_TYR"/>
    <property type="match status" value="1"/>
</dbReference>
<dbReference type="GO" id="GO:0005524">
    <property type="term" value="F:ATP binding"/>
    <property type="evidence" value="ECO:0007669"/>
    <property type="project" value="UniProtKB-KW"/>
</dbReference>
<gene>
    <name evidence="11" type="ORF">EDS130_LOCUS15245</name>
    <name evidence="12" type="ORF">XAT740_LOCUS52993</name>
</gene>
<dbReference type="PROSITE" id="PS50011">
    <property type="entry name" value="PROTEIN_KINASE_DOM"/>
    <property type="match status" value="1"/>
</dbReference>
<dbReference type="InterPro" id="IPR020635">
    <property type="entry name" value="Tyr_kinase_cat_dom"/>
</dbReference>
<keyword evidence="6" id="KW-0472">Membrane</keyword>
<evidence type="ECO:0000256" key="7">
    <source>
        <dbReference type="ARBA" id="ARBA00023137"/>
    </source>
</evidence>
<keyword evidence="5" id="KW-0067">ATP-binding</keyword>
<dbReference type="GO" id="GO:0043235">
    <property type="term" value="C:receptor complex"/>
    <property type="evidence" value="ECO:0007669"/>
    <property type="project" value="TreeGrafter"/>
</dbReference>
<dbReference type="AlphaFoldDB" id="A0A814HC77"/>
<dbReference type="Pfam" id="PF07714">
    <property type="entry name" value="PK_Tyr_Ser-Thr"/>
    <property type="match status" value="1"/>
</dbReference>
<dbReference type="GO" id="GO:0030182">
    <property type="term" value="P:neuron differentiation"/>
    <property type="evidence" value="ECO:0007669"/>
    <property type="project" value="UniProtKB-ARBA"/>
</dbReference>
<dbReference type="PROSITE" id="PS50297">
    <property type="entry name" value="ANK_REP_REGION"/>
    <property type="match status" value="2"/>
</dbReference>
<evidence type="ECO:0000256" key="1">
    <source>
        <dbReference type="ARBA" id="ARBA00004308"/>
    </source>
</evidence>
<dbReference type="GO" id="GO:0048468">
    <property type="term" value="P:cell development"/>
    <property type="evidence" value="ECO:0007669"/>
    <property type="project" value="UniProtKB-ARBA"/>
</dbReference>
<feature type="repeat" description="ANK" evidence="8">
    <location>
        <begin position="274"/>
        <end position="306"/>
    </location>
</feature>
<keyword evidence="13" id="KW-1185">Reference proteome</keyword>
<keyword evidence="7" id="KW-0829">Tyrosine-protein kinase</keyword>
<dbReference type="GO" id="GO:0050793">
    <property type="term" value="P:regulation of developmental process"/>
    <property type="evidence" value="ECO:0007669"/>
    <property type="project" value="UniProtKB-ARBA"/>
</dbReference>
<feature type="domain" description="Protein kinase" evidence="10">
    <location>
        <begin position="627"/>
        <end position="920"/>
    </location>
</feature>
<dbReference type="PROSITE" id="PS50088">
    <property type="entry name" value="ANK_REPEAT"/>
    <property type="match status" value="2"/>
</dbReference>
<evidence type="ECO:0000256" key="4">
    <source>
        <dbReference type="ARBA" id="ARBA00022777"/>
    </source>
</evidence>
<dbReference type="FunFam" id="1.10.510.10:FF:001512">
    <property type="entry name" value="Receptor tyrosine-protein kinase erbB-2"/>
    <property type="match status" value="1"/>
</dbReference>
<organism evidence="11 14">
    <name type="scientific">Adineta ricciae</name>
    <name type="common">Rotifer</name>
    <dbReference type="NCBI Taxonomy" id="249248"/>
    <lineage>
        <taxon>Eukaryota</taxon>
        <taxon>Metazoa</taxon>
        <taxon>Spiralia</taxon>
        <taxon>Gnathifera</taxon>
        <taxon>Rotifera</taxon>
        <taxon>Eurotatoria</taxon>
        <taxon>Bdelloidea</taxon>
        <taxon>Adinetida</taxon>
        <taxon>Adinetidae</taxon>
        <taxon>Adineta</taxon>
    </lineage>
</organism>
<dbReference type="SUPFAM" id="SSF48403">
    <property type="entry name" value="Ankyrin repeat"/>
    <property type="match status" value="1"/>
</dbReference>
<dbReference type="InterPro" id="IPR008266">
    <property type="entry name" value="Tyr_kinase_AS"/>
</dbReference>
<accession>A0A814HC77</accession>
<dbReference type="GO" id="GO:0012505">
    <property type="term" value="C:endomembrane system"/>
    <property type="evidence" value="ECO:0007669"/>
    <property type="project" value="UniProtKB-SubCell"/>
</dbReference>
<dbReference type="InterPro" id="IPR001245">
    <property type="entry name" value="Ser-Thr/Tyr_kinase_cat_dom"/>
</dbReference>
<keyword evidence="3" id="KW-0547">Nucleotide-binding</keyword>
<dbReference type="InterPro" id="IPR036770">
    <property type="entry name" value="Ankyrin_rpt-contain_sf"/>
</dbReference>
<evidence type="ECO:0000259" key="10">
    <source>
        <dbReference type="PROSITE" id="PS50011"/>
    </source>
</evidence>
<keyword evidence="8" id="KW-0040">ANK repeat</keyword>
<evidence type="ECO:0000256" key="2">
    <source>
        <dbReference type="ARBA" id="ARBA00022679"/>
    </source>
</evidence>
<comment type="subcellular location">
    <subcellularLocation>
        <location evidence="1">Endomembrane system</location>
    </subcellularLocation>
</comment>
<feature type="repeat" description="ANK" evidence="8">
    <location>
        <begin position="307"/>
        <end position="339"/>
    </location>
</feature>
<dbReference type="EMBL" id="CAJNOR010008915">
    <property type="protein sequence ID" value="CAF1639082.1"/>
    <property type="molecule type" value="Genomic_DNA"/>
</dbReference>
<sequence length="973" mass="112101">MIDDSASDLTCTFATDSSTIGSRNFSGSNNGPISKTTPTKISTKLTQISSNNSGNSLESNARAKYVLRALNKYEAAKFRQRIEEEYKELEINEQKYCYYIEDSESSAHAKEQLKKSSDGTYFLRLATEAEQKSGVDYVLCLVSHNETVDVPICYSEDSRTFYFLSSFGLGSEVKIEYNGIDAMLSDKKLNPFIGLPYPFKICLHRPVVLHYGGCIPLPDELRTLDREDNILHELARRNLAHYFRELILLAHDENHALKGKATYILNKINSRNKQGLTPLIIAIQGKKHQFFEILIDSSADVNVVDGEGRSPIHHACQQANYKFLDRLIEAGANPNYFNRKETTDRKSLSNLSALHYLAMAKNALSTDIQKCAHLLLQKGCPLMPLTKEGKSPFDIAQMYDNLAFDCVKVFADNREFHTLQPVEVSSRREAKSILSDYTGVSYISKIMGAFKQYHTVDQTKNNGLFLFYRKRKTRAQPDEEYGLCVHYNQNIFVYPITERYSVSILDVSEVPYESVYCYSLKTDTTMDDHHQVTVFSSYEELVYGHSNYKGVLATKLTDFIRKDYGEWKRGRVADLLQKSVLGNLIPDPFVDDPNPIFSDVDLIERITLSDIHSTTIIDENSRRLIWVATVQREDDTSFQIIIKDYLPKYNVDTYKAFRLKEFESSLKYNDPPSEIEEEYEYSTRARHDYKYESKYLLTSLQKHPFIVHAFQCNQRAERDLRIFMEYLPEGNLYSYIKQLNPQSIELRINAYHWIYQLAQVMAFLSKFRIVHRDLAARNILLKDENHIKLSDFGLSRTEDVELKGKECIISPCWAAPECFAREQKVSATSDVWAFAVVVWEIFSFGVKPYATETDINDTMKSQQVTMVLKRFLIEQGRRLTKPECCSAGLYDLMCRCWNIDATRRPRFVEIVDEFNQNSMMKGRLKSFSKDEQRAWRNARKYYREALESFATPAEDGYTNTATAAEDLSPRSEP</sequence>
<dbReference type="PANTHER" id="PTHR24416:SF617">
    <property type="entry name" value="RET ONCOGENE, ISOFORM A"/>
    <property type="match status" value="1"/>
</dbReference>
<dbReference type="Gene3D" id="1.25.40.20">
    <property type="entry name" value="Ankyrin repeat-containing domain"/>
    <property type="match status" value="1"/>
</dbReference>
<dbReference type="InterPro" id="IPR002110">
    <property type="entry name" value="Ankyrin_rpt"/>
</dbReference>
<dbReference type="OrthoDB" id="1668230at2759"/>
<evidence type="ECO:0000313" key="12">
    <source>
        <dbReference type="EMBL" id="CAF1639082.1"/>
    </source>
</evidence>
<dbReference type="SUPFAM" id="SSF56112">
    <property type="entry name" value="Protein kinase-like (PK-like)"/>
    <property type="match status" value="1"/>
</dbReference>
<evidence type="ECO:0000313" key="13">
    <source>
        <dbReference type="Proteomes" id="UP000663828"/>
    </source>
</evidence>
<dbReference type="PANTHER" id="PTHR24416">
    <property type="entry name" value="TYROSINE-PROTEIN KINASE RECEPTOR"/>
    <property type="match status" value="1"/>
</dbReference>
<proteinExistence type="predicted"/>
<evidence type="ECO:0000256" key="6">
    <source>
        <dbReference type="ARBA" id="ARBA00023136"/>
    </source>
</evidence>
<dbReference type="Gene3D" id="1.10.510.10">
    <property type="entry name" value="Transferase(Phosphotransferase) domain 1"/>
    <property type="match status" value="1"/>
</dbReference>
<evidence type="ECO:0000256" key="9">
    <source>
        <dbReference type="SAM" id="MobiDB-lite"/>
    </source>
</evidence>
<evidence type="ECO:0000256" key="8">
    <source>
        <dbReference type="PROSITE-ProRule" id="PRU00023"/>
    </source>
</evidence>
<evidence type="ECO:0000256" key="5">
    <source>
        <dbReference type="ARBA" id="ARBA00022840"/>
    </source>
</evidence>
<evidence type="ECO:0000313" key="14">
    <source>
        <dbReference type="Proteomes" id="UP000663852"/>
    </source>
</evidence>
<dbReference type="GO" id="GO:0004714">
    <property type="term" value="F:transmembrane receptor protein tyrosine kinase activity"/>
    <property type="evidence" value="ECO:0007669"/>
    <property type="project" value="TreeGrafter"/>
</dbReference>
<dbReference type="PRINTS" id="PR00109">
    <property type="entry name" value="TYRKINASE"/>
</dbReference>
<dbReference type="SMART" id="SM00219">
    <property type="entry name" value="TyrKc"/>
    <property type="match status" value="1"/>
</dbReference>
<dbReference type="SMART" id="SM00248">
    <property type="entry name" value="ANK"/>
    <property type="match status" value="2"/>
</dbReference>
<dbReference type="Pfam" id="PF12796">
    <property type="entry name" value="Ank_2"/>
    <property type="match status" value="1"/>
</dbReference>
<reference evidence="11" key="1">
    <citation type="submission" date="2021-02" db="EMBL/GenBank/DDBJ databases">
        <authorList>
            <person name="Nowell W R."/>
        </authorList>
    </citation>
    <scope>NUCLEOTIDE SEQUENCE</scope>
</reference>
<dbReference type="InterPro" id="IPR011009">
    <property type="entry name" value="Kinase-like_dom_sf"/>
</dbReference>
<name>A0A814HC77_ADIRI</name>
<dbReference type="Proteomes" id="UP000663828">
    <property type="component" value="Unassembled WGS sequence"/>
</dbReference>
<dbReference type="GO" id="GO:0007169">
    <property type="term" value="P:cell surface receptor protein tyrosine kinase signaling pathway"/>
    <property type="evidence" value="ECO:0007669"/>
    <property type="project" value="TreeGrafter"/>
</dbReference>
<evidence type="ECO:0000313" key="11">
    <source>
        <dbReference type="EMBL" id="CAF1008188.1"/>
    </source>
</evidence>
<dbReference type="GO" id="GO:0005886">
    <property type="term" value="C:plasma membrane"/>
    <property type="evidence" value="ECO:0007669"/>
    <property type="project" value="TreeGrafter"/>
</dbReference>